<evidence type="ECO:0000256" key="3">
    <source>
        <dbReference type="ARBA" id="ARBA00022692"/>
    </source>
</evidence>
<dbReference type="PROSITE" id="PS50042">
    <property type="entry name" value="CNMP_BINDING_3"/>
    <property type="match status" value="1"/>
</dbReference>
<dbReference type="PANTHER" id="PTHR14226:SF29">
    <property type="entry name" value="NEUROPATHY TARGET ESTERASE SWS"/>
    <property type="match status" value="1"/>
</dbReference>
<dbReference type="GO" id="GO:0016020">
    <property type="term" value="C:membrane"/>
    <property type="evidence" value="ECO:0007669"/>
    <property type="project" value="UniProtKB-SubCell"/>
</dbReference>
<feature type="compositionally biased region" description="Polar residues" evidence="10">
    <location>
        <begin position="634"/>
        <end position="645"/>
    </location>
</feature>
<dbReference type="InterPro" id="IPR000595">
    <property type="entry name" value="cNMP-bd_dom"/>
</dbReference>
<keyword evidence="8" id="KW-0472">Membrane</keyword>
<protein>
    <submittedName>
        <fullName evidence="13">Patatin-like phospholipase family protein</fullName>
    </submittedName>
</protein>
<evidence type="ECO:0000256" key="8">
    <source>
        <dbReference type="ARBA" id="ARBA00023136"/>
    </source>
</evidence>
<feature type="active site" description="Proton acceptor" evidence="9">
    <location>
        <position position="476"/>
    </location>
</feature>
<accession>A0A973WLT3</accession>
<evidence type="ECO:0000256" key="4">
    <source>
        <dbReference type="ARBA" id="ARBA00022801"/>
    </source>
</evidence>
<evidence type="ECO:0000256" key="1">
    <source>
        <dbReference type="ARBA" id="ARBA00004370"/>
    </source>
</evidence>
<comment type="caution">
    <text evidence="13">The sequence shown here is derived from an EMBL/GenBank/DDBJ whole genome shotgun (WGS) entry which is preliminary data.</text>
</comment>
<keyword evidence="5 9" id="KW-0442">Lipid degradation</keyword>
<dbReference type="InterPro" id="IPR056556">
    <property type="entry name" value="NTE1_P-loop_dom"/>
</dbReference>
<reference evidence="13" key="1">
    <citation type="submission" date="2020-06" db="EMBL/GenBank/DDBJ databases">
        <title>Whole Genome Sequence of Bradyrhizobium sp. Strain 66S1MB.</title>
        <authorList>
            <person name="Bromfield E."/>
            <person name="Cloutier S."/>
        </authorList>
    </citation>
    <scope>NUCLEOTIDE SEQUENCE</scope>
    <source>
        <strain evidence="13">66S1MB</strain>
    </source>
</reference>
<evidence type="ECO:0000256" key="7">
    <source>
        <dbReference type="ARBA" id="ARBA00023098"/>
    </source>
</evidence>
<dbReference type="EMBL" id="JABWSX010000001">
    <property type="protein sequence ID" value="NVL06651.1"/>
    <property type="molecule type" value="Genomic_DNA"/>
</dbReference>
<evidence type="ECO:0000256" key="2">
    <source>
        <dbReference type="ARBA" id="ARBA00006636"/>
    </source>
</evidence>
<dbReference type="SUPFAM" id="SSF52151">
    <property type="entry name" value="FabD/lysophospholipase-like"/>
    <property type="match status" value="1"/>
</dbReference>
<dbReference type="SUPFAM" id="SSF51206">
    <property type="entry name" value="cAMP-binding domain-like"/>
    <property type="match status" value="1"/>
</dbReference>
<name>A0A973WLT3_9BRAD</name>
<organism evidence="13">
    <name type="scientific">Bradyrhizobium quebecense</name>
    <dbReference type="NCBI Taxonomy" id="2748629"/>
    <lineage>
        <taxon>Bacteria</taxon>
        <taxon>Pseudomonadati</taxon>
        <taxon>Pseudomonadota</taxon>
        <taxon>Alphaproteobacteria</taxon>
        <taxon>Hyphomicrobiales</taxon>
        <taxon>Nitrobacteraceae</taxon>
        <taxon>Bradyrhizobium</taxon>
    </lineage>
</organism>
<feature type="region of interest" description="Disordered" evidence="10">
    <location>
        <begin position="628"/>
        <end position="652"/>
    </location>
</feature>
<feature type="short sequence motif" description="GXGXXG" evidence="9">
    <location>
        <begin position="331"/>
        <end position="336"/>
    </location>
</feature>
<gene>
    <name evidence="13" type="ORF">HU230_13100</name>
</gene>
<dbReference type="Pfam" id="PF24179">
    <property type="entry name" value="NTE_Ploop"/>
    <property type="match status" value="1"/>
</dbReference>
<keyword evidence="7 9" id="KW-0443">Lipid metabolism</keyword>
<dbReference type="InterPro" id="IPR014710">
    <property type="entry name" value="RmlC-like_jellyroll"/>
</dbReference>
<dbReference type="SMART" id="SM00100">
    <property type="entry name" value="cNMP"/>
    <property type="match status" value="1"/>
</dbReference>
<feature type="short sequence motif" description="GXSXG" evidence="9">
    <location>
        <begin position="358"/>
        <end position="362"/>
    </location>
</feature>
<dbReference type="PANTHER" id="PTHR14226">
    <property type="entry name" value="NEUROPATHY TARGET ESTERASE/SWISS CHEESE D.MELANOGASTER"/>
    <property type="match status" value="1"/>
</dbReference>
<dbReference type="CDD" id="cd00038">
    <property type="entry name" value="CAP_ED"/>
    <property type="match status" value="1"/>
</dbReference>
<evidence type="ECO:0000259" key="11">
    <source>
        <dbReference type="PROSITE" id="PS50042"/>
    </source>
</evidence>
<proteinExistence type="inferred from homology"/>
<comment type="subcellular location">
    <subcellularLocation>
        <location evidence="1">Membrane</location>
    </subcellularLocation>
</comment>
<evidence type="ECO:0000256" key="6">
    <source>
        <dbReference type="ARBA" id="ARBA00022989"/>
    </source>
</evidence>
<dbReference type="Gene3D" id="3.40.1090.10">
    <property type="entry name" value="Cytosolic phospholipase A2 catalytic domain"/>
    <property type="match status" value="2"/>
</dbReference>
<dbReference type="RefSeq" id="WP_176530432.1">
    <property type="nucleotide sequence ID" value="NZ_CP088022.1"/>
</dbReference>
<comment type="caution">
    <text evidence="9">Lacks conserved residue(s) required for the propagation of feature annotation.</text>
</comment>
<feature type="domain" description="PNPLA" evidence="12">
    <location>
        <begin position="327"/>
        <end position="489"/>
    </location>
</feature>
<feature type="domain" description="Cyclic nucleotide-binding" evidence="11">
    <location>
        <begin position="23"/>
        <end position="140"/>
    </location>
</feature>
<evidence type="ECO:0000259" key="12">
    <source>
        <dbReference type="PROSITE" id="PS51635"/>
    </source>
</evidence>
<keyword evidence="4 9" id="KW-0378">Hydrolase</keyword>
<dbReference type="Gene3D" id="2.60.120.10">
    <property type="entry name" value="Jelly Rolls"/>
    <property type="match status" value="1"/>
</dbReference>
<dbReference type="Pfam" id="PF01734">
    <property type="entry name" value="Patatin"/>
    <property type="match status" value="1"/>
</dbReference>
<sequence length="652" mass="70742">MQSNRVPPSATFAWGNLSEDFALFRTLSTEQRLIAFGAMTRRDLVRGELLVEQGGASDALFLVLHGALAVHRIDHPEPIAELRAGELVGEIGFFANIPRTANVIAIRDSSVLVLTRAAYARLVQEAPGIVEALLAALAQRFAIQTARLLPVRASPKARTVALIAGGREPVPAAFEQRLRLSLAAAGAEIVDLARIQAMFPGRALDSSEVADWLNRIEYDAPLVAYFGGAEASEWARKTIRQADLVVFACRGDAPPPVLTEIESFACGVHPASARRLVRVHDIRQHEVSGTAAWLARLPCFMHHHVALEDQIDIESLVRFLCGRAVGFVAGGGGSLGTAHVGIYKAFRERGTMFDIFVGTSVGSAMAAGFAKNYDAEHLERGTHEIFVSSRSFRRPTWPRYALLDHKAFDRALADQYGHNCRIEDCWRPFAAVATNLSTHSLELIRTGLLWQAVRASSAIPGLLPPFYTKDGSMLVDGCLVDNVPLAQMHQMKSGPNLVVHFGEPATEMFDVDYAALPGRFELLASLLMPFRRKSLPAAPSAVNVLWRSLVAHQRYDTLPTTPLDLVMRPPTPDGVDVTDFDRHQEIFESSYRWAQETIAASEAAHDPAIAAIVAPAKAAGSAADKGADMAAAHSTDQTTTETAPVSHQARVG</sequence>
<evidence type="ECO:0000313" key="13">
    <source>
        <dbReference type="EMBL" id="NVL06651.1"/>
    </source>
</evidence>
<dbReference type="InterPro" id="IPR002641">
    <property type="entry name" value="PNPLA_dom"/>
</dbReference>
<evidence type="ECO:0000256" key="5">
    <source>
        <dbReference type="ARBA" id="ARBA00022963"/>
    </source>
</evidence>
<dbReference type="InterPro" id="IPR018490">
    <property type="entry name" value="cNMP-bd_dom_sf"/>
</dbReference>
<comment type="similarity">
    <text evidence="2">Belongs to the NTE family.</text>
</comment>
<evidence type="ECO:0000256" key="9">
    <source>
        <dbReference type="PROSITE-ProRule" id="PRU01161"/>
    </source>
</evidence>
<dbReference type="GO" id="GO:0016042">
    <property type="term" value="P:lipid catabolic process"/>
    <property type="evidence" value="ECO:0007669"/>
    <property type="project" value="UniProtKB-UniRule"/>
</dbReference>
<keyword evidence="3" id="KW-0812">Transmembrane</keyword>
<dbReference type="InterPro" id="IPR016035">
    <property type="entry name" value="Acyl_Trfase/lysoPLipase"/>
</dbReference>
<feature type="active site" description="Nucleophile" evidence="9">
    <location>
        <position position="360"/>
    </location>
</feature>
<evidence type="ECO:0000256" key="10">
    <source>
        <dbReference type="SAM" id="MobiDB-lite"/>
    </source>
</evidence>
<dbReference type="Pfam" id="PF00027">
    <property type="entry name" value="cNMP_binding"/>
    <property type="match status" value="1"/>
</dbReference>
<keyword evidence="6" id="KW-1133">Transmembrane helix</keyword>
<dbReference type="PROSITE" id="PS51635">
    <property type="entry name" value="PNPLA"/>
    <property type="match status" value="1"/>
</dbReference>
<dbReference type="AlphaFoldDB" id="A0A973WLT3"/>
<dbReference type="GO" id="GO:0004622">
    <property type="term" value="F:phosphatidylcholine lysophospholipase activity"/>
    <property type="evidence" value="ECO:0007669"/>
    <property type="project" value="UniProtKB-ARBA"/>
</dbReference>
<dbReference type="InterPro" id="IPR050301">
    <property type="entry name" value="NTE"/>
</dbReference>